<dbReference type="InterPro" id="IPR036259">
    <property type="entry name" value="MFS_trans_sf"/>
</dbReference>
<feature type="transmembrane region" description="Helical" evidence="2">
    <location>
        <begin position="245"/>
        <end position="267"/>
    </location>
</feature>
<keyword evidence="2" id="KW-1133">Transmembrane helix</keyword>
<dbReference type="PROSITE" id="PS50850">
    <property type="entry name" value="MFS"/>
    <property type="match status" value="1"/>
</dbReference>
<feature type="transmembrane region" description="Helical" evidence="2">
    <location>
        <begin position="279"/>
        <end position="296"/>
    </location>
</feature>
<reference evidence="4" key="1">
    <citation type="submission" date="2023-07" db="EMBL/GenBank/DDBJ databases">
        <authorList>
            <consortium name="CYATHOMIX"/>
        </authorList>
    </citation>
    <scope>NUCLEOTIDE SEQUENCE</scope>
    <source>
        <strain evidence="4">N/A</strain>
    </source>
</reference>
<sequence length="454" mass="50760">MWTWWRNSFRYLVVTIGFFCLLSVNSNHTIINFTFICMSSDYSKNYSGSGKSPPIDYTPTEKSAVIWAVPLGTLLGSIPINYFYTQYGAKWPFLVAGVVSALATAMIPAAAVFNLGALMMLRFTQGLAFSGNFGAIGLICVRWAALTEMSIFLSVLTSFTPVSAVITNPVAAWMCKTYGWPMAFYAHAMFGLIIFLLWVLLYADNPQKHHIITKKELACIRKGKTKEHVEGDTFVPYKDIILDRVVLIIWLNAFCCMTALTFVLTYAPLYFRKVLKYDVGVAGTLSSVASSIHLPLKLVSGIISDRLNIISERYKMWFFNTISIGVAGLCILLIGVFPPDWPTAGFAMFALDNTVMALTAGAFYKCGTLYARQYSHVLVTVIQFMKCVGMFVAAGLFWLFVEDESNYNEWRYAYWLQGTFLIIANVLFYAVATDQPAAFTLITRATRKDESTQG</sequence>
<dbReference type="PANTHER" id="PTHR45757">
    <property type="entry name" value="PROTEIN CBG23364-RELATED"/>
    <property type="match status" value="1"/>
</dbReference>
<gene>
    <name evidence="4" type="ORF">CYNAS_LOCUS19777</name>
</gene>
<organism evidence="4 5">
    <name type="scientific">Cylicocyclus nassatus</name>
    <name type="common">Nematode worm</name>
    <dbReference type="NCBI Taxonomy" id="53992"/>
    <lineage>
        <taxon>Eukaryota</taxon>
        <taxon>Metazoa</taxon>
        <taxon>Ecdysozoa</taxon>
        <taxon>Nematoda</taxon>
        <taxon>Chromadorea</taxon>
        <taxon>Rhabditida</taxon>
        <taxon>Rhabditina</taxon>
        <taxon>Rhabditomorpha</taxon>
        <taxon>Strongyloidea</taxon>
        <taxon>Strongylidae</taxon>
        <taxon>Cylicocyclus</taxon>
    </lineage>
</organism>
<evidence type="ECO:0000259" key="3">
    <source>
        <dbReference type="PROSITE" id="PS50850"/>
    </source>
</evidence>
<feature type="transmembrane region" description="Helical" evidence="2">
    <location>
        <begin position="91"/>
        <end position="113"/>
    </location>
</feature>
<evidence type="ECO:0000256" key="1">
    <source>
        <dbReference type="ARBA" id="ARBA00004141"/>
    </source>
</evidence>
<comment type="subcellular location">
    <subcellularLocation>
        <location evidence="1">Membrane</location>
        <topology evidence="1">Multi-pass membrane protein</topology>
    </subcellularLocation>
</comment>
<evidence type="ECO:0000313" key="5">
    <source>
        <dbReference type="Proteomes" id="UP001176961"/>
    </source>
</evidence>
<proteinExistence type="predicted"/>
<dbReference type="SUPFAM" id="SSF103473">
    <property type="entry name" value="MFS general substrate transporter"/>
    <property type="match status" value="1"/>
</dbReference>
<evidence type="ECO:0000313" key="4">
    <source>
        <dbReference type="EMBL" id="CAJ0607794.1"/>
    </source>
</evidence>
<protein>
    <recommendedName>
        <fullName evidence="3">Major facilitator superfamily (MFS) profile domain-containing protein</fullName>
    </recommendedName>
</protein>
<evidence type="ECO:0000256" key="2">
    <source>
        <dbReference type="SAM" id="Phobius"/>
    </source>
</evidence>
<accession>A0AA36HBM6</accession>
<feature type="domain" description="Major facilitator superfamily (MFS) profile" evidence="3">
    <location>
        <begin position="13"/>
        <end position="436"/>
    </location>
</feature>
<dbReference type="InterPro" id="IPR011701">
    <property type="entry name" value="MFS"/>
</dbReference>
<feature type="transmembrane region" description="Helical" evidence="2">
    <location>
        <begin position="125"/>
        <end position="144"/>
    </location>
</feature>
<dbReference type="GO" id="GO:0016020">
    <property type="term" value="C:membrane"/>
    <property type="evidence" value="ECO:0007669"/>
    <property type="project" value="UniProtKB-SubCell"/>
</dbReference>
<dbReference type="PANTHER" id="PTHR45757:SF17">
    <property type="entry name" value="MAJOR FACILITATOR SUPERFAMILY (MFS) PROFILE DOMAIN-CONTAINING PROTEIN"/>
    <property type="match status" value="1"/>
</dbReference>
<dbReference type="AlphaFoldDB" id="A0AA36HBM6"/>
<keyword evidence="2" id="KW-0812">Transmembrane</keyword>
<feature type="transmembrane region" description="Helical" evidence="2">
    <location>
        <begin position="343"/>
        <end position="364"/>
    </location>
</feature>
<dbReference type="EMBL" id="CATQJL010000316">
    <property type="protein sequence ID" value="CAJ0607794.1"/>
    <property type="molecule type" value="Genomic_DNA"/>
</dbReference>
<dbReference type="InterPro" id="IPR020846">
    <property type="entry name" value="MFS_dom"/>
</dbReference>
<feature type="transmembrane region" description="Helical" evidence="2">
    <location>
        <begin position="184"/>
        <end position="203"/>
    </location>
</feature>
<dbReference type="Pfam" id="PF07690">
    <property type="entry name" value="MFS_1"/>
    <property type="match status" value="1"/>
</dbReference>
<name>A0AA36HBM6_CYLNA</name>
<feature type="transmembrane region" description="Helical" evidence="2">
    <location>
        <begin position="317"/>
        <end position="337"/>
    </location>
</feature>
<dbReference type="GO" id="GO:0022857">
    <property type="term" value="F:transmembrane transporter activity"/>
    <property type="evidence" value="ECO:0007669"/>
    <property type="project" value="InterPro"/>
</dbReference>
<keyword evidence="2" id="KW-0472">Membrane</keyword>
<dbReference type="Proteomes" id="UP001176961">
    <property type="component" value="Unassembled WGS sequence"/>
</dbReference>
<comment type="caution">
    <text evidence="4">The sequence shown here is derived from an EMBL/GenBank/DDBJ whole genome shotgun (WGS) entry which is preliminary data.</text>
</comment>
<dbReference type="Gene3D" id="1.20.1250.20">
    <property type="entry name" value="MFS general substrate transporter like domains"/>
    <property type="match status" value="2"/>
</dbReference>
<feature type="transmembrane region" description="Helical" evidence="2">
    <location>
        <begin position="412"/>
        <end position="432"/>
    </location>
</feature>
<feature type="transmembrane region" description="Helical" evidence="2">
    <location>
        <begin position="376"/>
        <end position="400"/>
    </location>
</feature>
<feature type="transmembrane region" description="Helical" evidence="2">
    <location>
        <begin position="64"/>
        <end position="84"/>
    </location>
</feature>
<feature type="transmembrane region" description="Helical" evidence="2">
    <location>
        <begin position="151"/>
        <end position="172"/>
    </location>
</feature>
<keyword evidence="5" id="KW-1185">Reference proteome</keyword>